<dbReference type="Gene3D" id="3.40.50.620">
    <property type="entry name" value="HUPs"/>
    <property type="match status" value="1"/>
</dbReference>
<accession>A0AAN7U0Z3</accession>
<dbReference type="Pfam" id="PF20974">
    <property type="entry name" value="tRNA-synt_1c_C2"/>
    <property type="match status" value="1"/>
</dbReference>
<evidence type="ECO:0000313" key="18">
    <source>
        <dbReference type="Proteomes" id="UP001344447"/>
    </source>
</evidence>
<evidence type="ECO:0000256" key="3">
    <source>
        <dbReference type="ARBA" id="ARBA00022598"/>
    </source>
</evidence>
<dbReference type="PROSITE" id="PS00178">
    <property type="entry name" value="AA_TRNA_LIGASE_I"/>
    <property type="match status" value="1"/>
</dbReference>
<dbReference type="SUPFAM" id="SSF52374">
    <property type="entry name" value="Nucleotidylyl transferase"/>
    <property type="match status" value="1"/>
</dbReference>
<name>A0AAN7U0Z3_9MYCE</name>
<keyword evidence="6 10" id="KW-0648">Protein biosynthesis</keyword>
<dbReference type="PANTHER" id="PTHR43097:SF4">
    <property type="entry name" value="GLUTAMINE--TRNA LIGASE"/>
    <property type="match status" value="1"/>
</dbReference>
<feature type="domain" description="tRNA synthetases class I (E and Q) anti-codon binding" evidence="16">
    <location>
        <begin position="672"/>
        <end position="746"/>
    </location>
</feature>
<evidence type="ECO:0000259" key="13">
    <source>
        <dbReference type="Pfam" id="PF03950"/>
    </source>
</evidence>
<dbReference type="GO" id="GO:0004819">
    <property type="term" value="F:glutamine-tRNA ligase activity"/>
    <property type="evidence" value="ECO:0007669"/>
    <property type="project" value="UniProtKB-EC"/>
</dbReference>
<dbReference type="PANTHER" id="PTHR43097">
    <property type="entry name" value="GLUTAMINE-TRNA LIGASE"/>
    <property type="match status" value="1"/>
</dbReference>
<evidence type="ECO:0000256" key="2">
    <source>
        <dbReference type="ARBA" id="ARBA00012836"/>
    </source>
</evidence>
<dbReference type="InterPro" id="IPR020059">
    <property type="entry name" value="Glu/Gln-tRNA-synth_Ib_codon-bd"/>
</dbReference>
<dbReference type="InterPro" id="IPR007639">
    <property type="entry name" value="Gln-tRNA-synth_Ib_RNA-bd_N"/>
</dbReference>
<dbReference type="FunFam" id="2.40.240.10:FF:000007">
    <property type="entry name" value="Glutamine--tRNA ligase"/>
    <property type="match status" value="1"/>
</dbReference>
<dbReference type="Gene3D" id="1.10.10.2420">
    <property type="match status" value="1"/>
</dbReference>
<feature type="domain" description="Glutaminyl-tRNA synthetase class Ib non-specific RNA-binding" evidence="14">
    <location>
        <begin position="170"/>
        <end position="247"/>
    </location>
</feature>
<dbReference type="Pfam" id="PF03950">
    <property type="entry name" value="tRNA-synt_1c_C"/>
    <property type="match status" value="1"/>
</dbReference>
<dbReference type="PRINTS" id="PR00987">
    <property type="entry name" value="TRNASYNTHGLU"/>
</dbReference>
<evidence type="ECO:0000256" key="10">
    <source>
        <dbReference type="RuleBase" id="RU363037"/>
    </source>
</evidence>
<evidence type="ECO:0000256" key="7">
    <source>
        <dbReference type="ARBA" id="ARBA00023146"/>
    </source>
</evidence>
<comment type="caution">
    <text evidence="17">The sequence shown here is derived from an EMBL/GenBank/DDBJ whole genome shotgun (WGS) entry which is preliminary data.</text>
</comment>
<reference evidence="17 18" key="1">
    <citation type="submission" date="2023-11" db="EMBL/GenBank/DDBJ databases">
        <title>Dfirmibasis_genome.</title>
        <authorList>
            <person name="Edelbroek B."/>
            <person name="Kjellin J."/>
            <person name="Jerlstrom-Hultqvist J."/>
            <person name="Soderbom F."/>
        </authorList>
    </citation>
    <scope>NUCLEOTIDE SEQUENCE [LARGE SCALE GENOMIC DNA]</scope>
    <source>
        <strain evidence="17 18">TNS-C-14</strain>
    </source>
</reference>
<dbReference type="Proteomes" id="UP001344447">
    <property type="component" value="Unassembled WGS sequence"/>
</dbReference>
<keyword evidence="7 10" id="KW-0030">Aminoacyl-tRNA synthetase</keyword>
<gene>
    <name evidence="17" type="ORF">RB653_008959</name>
</gene>
<dbReference type="Gene3D" id="2.40.240.10">
    <property type="entry name" value="Ribosomal Protein L25, Chain P"/>
    <property type="match status" value="2"/>
</dbReference>
<evidence type="ECO:0000259" key="16">
    <source>
        <dbReference type="Pfam" id="PF20974"/>
    </source>
</evidence>
<comment type="catalytic activity">
    <reaction evidence="9">
        <text>tRNA(Gln) + L-glutamine + ATP = L-glutaminyl-tRNA(Gln) + AMP + diphosphate</text>
        <dbReference type="Rhea" id="RHEA:20121"/>
        <dbReference type="Rhea" id="RHEA-COMP:9662"/>
        <dbReference type="Rhea" id="RHEA-COMP:9681"/>
        <dbReference type="ChEBI" id="CHEBI:30616"/>
        <dbReference type="ChEBI" id="CHEBI:33019"/>
        <dbReference type="ChEBI" id="CHEBI:58359"/>
        <dbReference type="ChEBI" id="CHEBI:78442"/>
        <dbReference type="ChEBI" id="CHEBI:78521"/>
        <dbReference type="ChEBI" id="CHEBI:456215"/>
        <dbReference type="EC" id="6.1.1.18"/>
    </reaction>
</comment>
<evidence type="ECO:0000259" key="12">
    <source>
        <dbReference type="Pfam" id="PF00749"/>
    </source>
</evidence>
<dbReference type="Pfam" id="PF00749">
    <property type="entry name" value="tRNA-synt_1c"/>
    <property type="match status" value="1"/>
</dbReference>
<evidence type="ECO:0000256" key="1">
    <source>
        <dbReference type="ARBA" id="ARBA00005594"/>
    </source>
</evidence>
<keyword evidence="3 10" id="KW-0436">Ligase</keyword>
<dbReference type="EC" id="6.1.1.18" evidence="2"/>
<organism evidence="17 18">
    <name type="scientific">Dictyostelium firmibasis</name>
    <dbReference type="NCBI Taxonomy" id="79012"/>
    <lineage>
        <taxon>Eukaryota</taxon>
        <taxon>Amoebozoa</taxon>
        <taxon>Evosea</taxon>
        <taxon>Eumycetozoa</taxon>
        <taxon>Dictyostelia</taxon>
        <taxon>Dictyosteliales</taxon>
        <taxon>Dictyosteliaceae</taxon>
        <taxon>Dictyostelium</taxon>
    </lineage>
</organism>
<feature type="region of interest" description="Disordered" evidence="11">
    <location>
        <begin position="190"/>
        <end position="212"/>
    </location>
</feature>
<feature type="domain" description="Glutamyl/glutaminyl-tRNA synthetase class Ib anti-codon binding" evidence="13">
    <location>
        <begin position="562"/>
        <end position="662"/>
    </location>
</feature>
<feature type="compositionally biased region" description="Low complexity" evidence="11">
    <location>
        <begin position="201"/>
        <end position="212"/>
    </location>
</feature>
<keyword evidence="4 10" id="KW-0547">Nucleotide-binding</keyword>
<keyword evidence="5 10" id="KW-0067">ATP-binding</keyword>
<dbReference type="NCBIfam" id="TIGR00440">
    <property type="entry name" value="glnS"/>
    <property type="match status" value="1"/>
</dbReference>
<evidence type="ECO:0000256" key="6">
    <source>
        <dbReference type="ARBA" id="ARBA00022917"/>
    </source>
</evidence>
<dbReference type="GO" id="GO:0006425">
    <property type="term" value="P:glutaminyl-tRNA aminoacylation"/>
    <property type="evidence" value="ECO:0007669"/>
    <property type="project" value="InterPro"/>
</dbReference>
<dbReference type="GO" id="GO:0005524">
    <property type="term" value="F:ATP binding"/>
    <property type="evidence" value="ECO:0007669"/>
    <property type="project" value="UniProtKB-KW"/>
</dbReference>
<dbReference type="InterPro" id="IPR011035">
    <property type="entry name" value="Ribosomal_bL25/Gln-tRNA_synth"/>
</dbReference>
<comment type="similarity">
    <text evidence="1 10">Belongs to the class-I aminoacyl-tRNA synthetase family.</text>
</comment>
<dbReference type="InterPro" id="IPR049437">
    <property type="entry name" value="tRNA-synt_1c_C2"/>
</dbReference>
<dbReference type="Gene3D" id="1.10.8.1290">
    <property type="entry name" value="Glutaminyl-tRNA synthetase, non-specific RNA binding region part 1, domain 1"/>
    <property type="match status" value="1"/>
</dbReference>
<dbReference type="InterPro" id="IPR020056">
    <property type="entry name" value="Rbsml_bL25/Gln-tRNA_synth_N"/>
</dbReference>
<dbReference type="InterPro" id="IPR042559">
    <property type="entry name" value="Gln-tRNA-synth_Ib_RNA-bd_N_2"/>
</dbReference>
<dbReference type="InterPro" id="IPR014729">
    <property type="entry name" value="Rossmann-like_a/b/a_fold"/>
</dbReference>
<dbReference type="InterPro" id="IPR001412">
    <property type="entry name" value="aa-tRNA-synth_I_CS"/>
</dbReference>
<dbReference type="SUPFAM" id="SSF50715">
    <property type="entry name" value="Ribosomal protein L25-like"/>
    <property type="match status" value="1"/>
</dbReference>
<protein>
    <recommendedName>
        <fullName evidence="2">glutamine--tRNA ligase</fullName>
        <ecNumber evidence="2">6.1.1.18</ecNumber>
    </recommendedName>
    <alternativeName>
        <fullName evidence="8">Glutaminyl-tRNA synthetase</fullName>
    </alternativeName>
</protein>
<dbReference type="FunFam" id="1.10.10.2420:FF:000001">
    <property type="entry name" value="Glutamine--tRNA ligase cytoplasmic"/>
    <property type="match status" value="1"/>
</dbReference>
<evidence type="ECO:0000259" key="15">
    <source>
        <dbReference type="Pfam" id="PF04558"/>
    </source>
</evidence>
<dbReference type="InterPro" id="IPR000924">
    <property type="entry name" value="Glu/Gln-tRNA-synth"/>
</dbReference>
<evidence type="ECO:0000259" key="14">
    <source>
        <dbReference type="Pfam" id="PF04557"/>
    </source>
</evidence>
<evidence type="ECO:0000256" key="11">
    <source>
        <dbReference type="SAM" id="MobiDB-lite"/>
    </source>
</evidence>
<dbReference type="Pfam" id="PF04558">
    <property type="entry name" value="tRNA_synt_1c_R1"/>
    <property type="match status" value="1"/>
</dbReference>
<evidence type="ECO:0000256" key="4">
    <source>
        <dbReference type="ARBA" id="ARBA00022741"/>
    </source>
</evidence>
<evidence type="ECO:0000313" key="17">
    <source>
        <dbReference type="EMBL" id="KAK5579278.1"/>
    </source>
</evidence>
<evidence type="ECO:0000256" key="5">
    <source>
        <dbReference type="ARBA" id="ARBA00022840"/>
    </source>
</evidence>
<evidence type="ECO:0000256" key="9">
    <source>
        <dbReference type="ARBA" id="ARBA00048270"/>
    </source>
</evidence>
<dbReference type="FunFam" id="1.10.8.1290:FF:000002">
    <property type="entry name" value="Glutamine--tRNA ligase cytoplasmic"/>
    <property type="match status" value="1"/>
</dbReference>
<dbReference type="InterPro" id="IPR004514">
    <property type="entry name" value="Gln-tRNA-synth"/>
</dbReference>
<feature type="domain" description="Glutamyl/glutaminyl-tRNA synthetase class Ib catalytic" evidence="12">
    <location>
        <begin position="254"/>
        <end position="559"/>
    </location>
</feature>
<dbReference type="GO" id="GO:0005829">
    <property type="term" value="C:cytosol"/>
    <property type="evidence" value="ECO:0007669"/>
    <property type="project" value="TreeGrafter"/>
</dbReference>
<sequence>MTKATINKEELVTLFSQIGLDSSKAKETTNNATLSTNLQDIINEAGVESGCEKSVGLLLYTLATKYPANAMRHRATLCEYIAKKKTVNSINLQACLDYLRRTANEELNVQEFEQSCGVGIIITREQVAQAVTDYINKNKSDLLEKRYQFNIGGILMEIKNTLKWANAKDIKEEVDAAILSLLGPKTDADKAPVKPVKPVATQPTATTTNTTETSPIIPAELKPAKEEIKFPDPSDNIQNTPKLLSDHLKATEGKIVTRFPPEPNGYLHIGHAKAMHLNFGYAKKNGGKCYLRFDDTNPEKENQEYIDSIIDSVKWLGHEPCEITYSSTHFDTLYEMANELIRRGYAYVCHQTAAEISEGREKMTESPYRNRTVEENLKLFDDMRLGKFEEGKAILRMKGDMKHPNPCMRDLIAYRIKYHHHPMSGDKWCIYPSYDYTHCLVDSIENITHSLCTLEFEIRRLTYNWLIDVLGLYRPVVWEYARLNLTHTVLSKRKIITLVQNKLVNGWDDPRLSTLNAFRRKGYTPEAINLLCDTIGVTRTNGTTISYELLELCCRQDLDGKATRAMAVFDPIKVVITNYPEDKSEEINAPNIPSKPEKGTHKIEFSRIVYIERSDFRMEDSKDFFGLAPGKEILLKYSYNIKCEKVIQDADGKVTELHVTYDKDNTSKKLKTIHWVSSAAGTEPMKAEVRLYEHLFKDSEIGDDWLNNINPNSLRVIPNAFVDKTVLASKEYDRYQFERVGYFVVDKDSTPEKLVFNRTVSLKENKEKSKARN</sequence>
<feature type="domain" description="Glutaminyl-tRNA synthetase class Ib non-specific RNA-binding" evidence="15">
    <location>
        <begin position="9"/>
        <end position="166"/>
    </location>
</feature>
<dbReference type="InterPro" id="IPR050132">
    <property type="entry name" value="Gln/Glu-tRNA_Ligase"/>
</dbReference>
<evidence type="ECO:0000256" key="8">
    <source>
        <dbReference type="ARBA" id="ARBA00030466"/>
    </source>
</evidence>
<dbReference type="InterPro" id="IPR007638">
    <property type="entry name" value="Gln-tRNA-synth_Ib_RNA-bd_2"/>
</dbReference>
<dbReference type="Pfam" id="PF04557">
    <property type="entry name" value="tRNA_synt_1c_R2"/>
    <property type="match status" value="1"/>
</dbReference>
<dbReference type="FunFam" id="2.40.240.10:FF:000011">
    <property type="entry name" value="Glutamine--tRNA ligase cytoplasmic"/>
    <property type="match status" value="1"/>
</dbReference>
<proteinExistence type="inferred from homology"/>
<dbReference type="AlphaFoldDB" id="A0AAN7U0Z3"/>
<dbReference type="InterPro" id="IPR020058">
    <property type="entry name" value="Glu/Gln-tRNA-synth_Ib_cat-dom"/>
</dbReference>
<dbReference type="InterPro" id="IPR042558">
    <property type="entry name" value="Gln-tRNA-synth_Ib_RNA-bd_N_1"/>
</dbReference>
<keyword evidence="18" id="KW-1185">Reference proteome</keyword>
<dbReference type="FunFam" id="3.40.50.620:FF:000037">
    <property type="entry name" value="Glutamine--tRNA ligase cytoplasmic"/>
    <property type="match status" value="1"/>
</dbReference>
<dbReference type="EMBL" id="JAVFKY010000003">
    <property type="protein sequence ID" value="KAK5579278.1"/>
    <property type="molecule type" value="Genomic_DNA"/>
</dbReference>